<accession>A0A7J6ICP8</accession>
<proteinExistence type="predicted"/>
<dbReference type="AlphaFoldDB" id="A0A7J6ICP8"/>
<protein>
    <submittedName>
        <fullName evidence="1">Uncharacterized protein</fullName>
    </submittedName>
</protein>
<sequence>MAKGKPGQILLPPPNGVSSKCRPFTSISDSKNLSGMNSLGFSHILGSLEMAHALTRTCAPLGTT</sequence>
<keyword evidence="2" id="KW-1185">Reference proteome</keyword>
<dbReference type="EMBL" id="JAATIQ010000001">
    <property type="protein sequence ID" value="KAF4404819.1"/>
    <property type="molecule type" value="Genomic_DNA"/>
</dbReference>
<name>A0A7J6ICP8_CANSA</name>
<gene>
    <name evidence="1" type="ORF">G4B88_006205</name>
</gene>
<dbReference type="Proteomes" id="UP000583929">
    <property type="component" value="Unassembled WGS sequence"/>
</dbReference>
<comment type="caution">
    <text evidence="1">The sequence shown here is derived from an EMBL/GenBank/DDBJ whole genome shotgun (WGS) entry which is preliminary data.</text>
</comment>
<reference evidence="1 2" key="1">
    <citation type="journal article" date="2020" name="bioRxiv">
        <title>Sequence and annotation of 42 cannabis genomes reveals extensive copy number variation in cannabinoid synthesis and pathogen resistance genes.</title>
        <authorList>
            <person name="Mckernan K.J."/>
            <person name="Helbert Y."/>
            <person name="Kane L.T."/>
            <person name="Ebling H."/>
            <person name="Zhang L."/>
            <person name="Liu B."/>
            <person name="Eaton Z."/>
            <person name="Mclaughlin S."/>
            <person name="Kingan S."/>
            <person name="Baybayan P."/>
            <person name="Concepcion G."/>
            <person name="Jordan M."/>
            <person name="Riva A."/>
            <person name="Barbazuk W."/>
            <person name="Harkins T."/>
        </authorList>
    </citation>
    <scope>NUCLEOTIDE SEQUENCE [LARGE SCALE GENOMIC DNA]</scope>
    <source>
        <strain evidence="2">cv. Jamaican Lion 4</strain>
        <tissue evidence="1">Leaf</tissue>
    </source>
</reference>
<organism evidence="1 2">
    <name type="scientific">Cannabis sativa</name>
    <name type="common">Hemp</name>
    <name type="synonym">Marijuana</name>
    <dbReference type="NCBI Taxonomy" id="3483"/>
    <lineage>
        <taxon>Eukaryota</taxon>
        <taxon>Viridiplantae</taxon>
        <taxon>Streptophyta</taxon>
        <taxon>Embryophyta</taxon>
        <taxon>Tracheophyta</taxon>
        <taxon>Spermatophyta</taxon>
        <taxon>Magnoliopsida</taxon>
        <taxon>eudicotyledons</taxon>
        <taxon>Gunneridae</taxon>
        <taxon>Pentapetalae</taxon>
        <taxon>rosids</taxon>
        <taxon>fabids</taxon>
        <taxon>Rosales</taxon>
        <taxon>Cannabaceae</taxon>
        <taxon>Cannabis</taxon>
    </lineage>
</organism>
<evidence type="ECO:0000313" key="2">
    <source>
        <dbReference type="Proteomes" id="UP000583929"/>
    </source>
</evidence>
<evidence type="ECO:0000313" key="1">
    <source>
        <dbReference type="EMBL" id="KAF4404819.1"/>
    </source>
</evidence>